<feature type="transmembrane region" description="Helical" evidence="2">
    <location>
        <begin position="299"/>
        <end position="321"/>
    </location>
</feature>
<keyword evidence="2" id="KW-0812">Transmembrane</keyword>
<dbReference type="PANTHER" id="PTHR32309:SF13">
    <property type="entry name" value="FERRIC ENTEROBACTIN TRANSPORT PROTEIN FEPE"/>
    <property type="match status" value="1"/>
</dbReference>
<dbReference type="InterPro" id="IPR050445">
    <property type="entry name" value="Bact_polysacc_biosynth/exp"/>
</dbReference>
<sequence length="341" mass="37573">MEENTQIQEEDEISLIDLFAVLLHYKWMIIIISLLAAIGSVIFAVLSIKMDPEKSPLPNVYTPKAEMLIKESSSGGGGLSAALSSSGLGGMASLMGVSVGGGATNSNLANYLITSDALLDAVTDEFKLIEKYKIEEHVRASSRKALKQVLKASSDTDSGVFTVSFTDIDPVFAQSVVNFVVDWMSKKFDELGLDNNKIQKENLERNIQSSYNEILRIEREVKKLGASVGYGSSAWDIPSITTGSAKLQLELDAQKQVYTQLKTQYELLKVQMQSETPVFQILARPEVPDMKSGPSRGKLCIIITFAAFFMSVFLAFALNAWKNIKNDPEAVEKLQLKRKNK</sequence>
<evidence type="ECO:0000313" key="3">
    <source>
        <dbReference type="EMBL" id="MBB5225596.1"/>
    </source>
</evidence>
<dbReference type="GO" id="GO:0004713">
    <property type="term" value="F:protein tyrosine kinase activity"/>
    <property type="evidence" value="ECO:0007669"/>
    <property type="project" value="TreeGrafter"/>
</dbReference>
<evidence type="ECO:0000256" key="2">
    <source>
        <dbReference type="SAM" id="Phobius"/>
    </source>
</evidence>
<keyword evidence="2" id="KW-1133">Transmembrane helix</keyword>
<dbReference type="SUPFAM" id="SSF160355">
    <property type="entry name" value="Bacterial polysaccharide co-polymerase-like"/>
    <property type="match status" value="1"/>
</dbReference>
<dbReference type="AlphaFoldDB" id="A0A7W8G862"/>
<keyword evidence="4" id="KW-1185">Reference proteome</keyword>
<dbReference type="RefSeq" id="WP_184658037.1">
    <property type="nucleotide sequence ID" value="NZ_CP031518.1"/>
</dbReference>
<feature type="transmembrane region" description="Helical" evidence="2">
    <location>
        <begin position="27"/>
        <end position="48"/>
    </location>
</feature>
<evidence type="ECO:0000256" key="1">
    <source>
        <dbReference type="SAM" id="Coils"/>
    </source>
</evidence>
<protein>
    <submittedName>
        <fullName evidence="3">Uncharacterized protein involved in exopolysaccharide biosynthesis</fullName>
    </submittedName>
</protein>
<dbReference type="GO" id="GO:0005886">
    <property type="term" value="C:plasma membrane"/>
    <property type="evidence" value="ECO:0007669"/>
    <property type="project" value="TreeGrafter"/>
</dbReference>
<comment type="caution">
    <text evidence="3">The sequence shown here is derived from an EMBL/GenBank/DDBJ whole genome shotgun (WGS) entry which is preliminary data.</text>
</comment>
<organism evidence="3 4">
    <name type="scientific">Treponema ruminis</name>
    <dbReference type="NCBI Taxonomy" id="744515"/>
    <lineage>
        <taxon>Bacteria</taxon>
        <taxon>Pseudomonadati</taxon>
        <taxon>Spirochaetota</taxon>
        <taxon>Spirochaetia</taxon>
        <taxon>Spirochaetales</taxon>
        <taxon>Treponemataceae</taxon>
        <taxon>Treponema</taxon>
    </lineage>
</organism>
<proteinExistence type="predicted"/>
<keyword evidence="2" id="KW-0472">Membrane</keyword>
<reference evidence="3 4" key="1">
    <citation type="submission" date="2020-08" db="EMBL/GenBank/DDBJ databases">
        <title>Genomic Encyclopedia of Type Strains, Phase IV (KMG-IV): sequencing the most valuable type-strain genomes for metagenomic binning, comparative biology and taxonomic classification.</title>
        <authorList>
            <person name="Goeker M."/>
        </authorList>
    </citation>
    <scope>NUCLEOTIDE SEQUENCE [LARGE SCALE GENOMIC DNA]</scope>
    <source>
        <strain evidence="3 4">DSM 103462</strain>
    </source>
</reference>
<dbReference type="Proteomes" id="UP000518887">
    <property type="component" value="Unassembled WGS sequence"/>
</dbReference>
<name>A0A7W8G862_9SPIR</name>
<keyword evidence="1" id="KW-0175">Coiled coil</keyword>
<dbReference type="EMBL" id="JACHFQ010000003">
    <property type="protein sequence ID" value="MBB5225596.1"/>
    <property type="molecule type" value="Genomic_DNA"/>
</dbReference>
<dbReference type="PANTHER" id="PTHR32309">
    <property type="entry name" value="TYROSINE-PROTEIN KINASE"/>
    <property type="match status" value="1"/>
</dbReference>
<feature type="coiled-coil region" evidence="1">
    <location>
        <begin position="193"/>
        <end position="220"/>
    </location>
</feature>
<gene>
    <name evidence="3" type="ORF">HNP76_000953</name>
</gene>
<evidence type="ECO:0000313" key="4">
    <source>
        <dbReference type="Proteomes" id="UP000518887"/>
    </source>
</evidence>
<accession>A0A7W8G862</accession>